<reference evidence="4 5" key="2">
    <citation type="journal article" date="2017" name="Nature">
        <title>The Apostasia genome and the evolution of orchids.</title>
        <authorList>
            <person name="Zhang G.Q."/>
            <person name="Liu K.W."/>
            <person name="Li Z."/>
            <person name="Lohaus R."/>
            <person name="Hsiao Y.Y."/>
            <person name="Niu S.C."/>
            <person name="Wang J.Y."/>
            <person name="Lin Y.C."/>
            <person name="Xu Q."/>
            <person name="Chen L.J."/>
            <person name="Yoshida K."/>
            <person name="Fujiwara S."/>
            <person name="Wang Z.W."/>
            <person name="Zhang Y.Q."/>
            <person name="Mitsuda N."/>
            <person name="Wang M."/>
            <person name="Liu G.H."/>
            <person name="Pecoraro L."/>
            <person name="Huang H.X."/>
            <person name="Xiao X.J."/>
            <person name="Lin M."/>
            <person name="Wu X.Y."/>
            <person name="Wu W.L."/>
            <person name="Chen Y.Y."/>
            <person name="Chang S.B."/>
            <person name="Sakamoto S."/>
            <person name="Ohme-Takagi M."/>
            <person name="Yagi M."/>
            <person name="Zeng S.J."/>
            <person name="Shen C.Y."/>
            <person name="Yeh C.M."/>
            <person name="Luo Y.B."/>
            <person name="Tsai W.C."/>
            <person name="Van de Peer Y."/>
            <person name="Liu Z.J."/>
        </authorList>
    </citation>
    <scope>NUCLEOTIDE SEQUENCE [LARGE SCALE GENOMIC DNA]</scope>
    <source>
        <tissue evidence="4">The whole plant</tissue>
    </source>
</reference>
<dbReference type="EMBL" id="KZ502358">
    <property type="protein sequence ID" value="PKU80396.1"/>
    <property type="molecule type" value="Genomic_DNA"/>
</dbReference>
<comment type="caution">
    <text evidence="3">Lacks conserved residue(s) required for the propagation of feature annotation.</text>
</comment>
<keyword evidence="1" id="KW-0805">Transcription regulation</keyword>
<evidence type="ECO:0000256" key="2">
    <source>
        <dbReference type="ARBA" id="ARBA00023163"/>
    </source>
</evidence>
<dbReference type="OrthoDB" id="1934063at2759"/>
<keyword evidence="5" id="KW-1185">Reference proteome</keyword>
<dbReference type="Pfam" id="PF03514">
    <property type="entry name" value="GRAS"/>
    <property type="match status" value="1"/>
</dbReference>
<sequence>MQGEVGEDLLSLRLSIGSACHFELTKKRKRMDEPNDKNLMVLLQARDRMTRLGCNRPAMADDKGLQPVRLLLLCADAVDRNDVSSATDFLRQLYRNVSLCGNPIQRMTAYFTDGLLARFLTKNSSFYSSIMADPSPEEEFSAFASLYLASPYYQFAHFTANQAIFEAFEEDEHWNGGCLHVIDFDVSYGLQWPSLIQSLSDKATNQKPINLLITGFGGSVEELRDTEKRLSSFASGCRNISFEFQGRLRGEKRPEIQVKKNATVAVNLVFYLHTLKNSSNICSTLMQINTLNPSVVTLVEKEGSRGNHNGFLSRFTESLHYFAAMFDSLDDCLPARNIERLRIEKNHLGREIKHAVVVKDEEEKGCRYERLETWKAVMERYRFEGVRMSSRSVSQAKLILKIKSHCSAMDDHGTATGFRIFERDEGMAISLGWQDTHLITATAWRRSSEYQSKSFNLY</sequence>
<organism evidence="4 5">
    <name type="scientific">Dendrobium catenatum</name>
    <dbReference type="NCBI Taxonomy" id="906689"/>
    <lineage>
        <taxon>Eukaryota</taxon>
        <taxon>Viridiplantae</taxon>
        <taxon>Streptophyta</taxon>
        <taxon>Embryophyta</taxon>
        <taxon>Tracheophyta</taxon>
        <taxon>Spermatophyta</taxon>
        <taxon>Magnoliopsida</taxon>
        <taxon>Liliopsida</taxon>
        <taxon>Asparagales</taxon>
        <taxon>Orchidaceae</taxon>
        <taxon>Epidendroideae</taxon>
        <taxon>Malaxideae</taxon>
        <taxon>Dendrobiinae</taxon>
        <taxon>Dendrobium</taxon>
    </lineage>
</organism>
<feature type="region of interest" description="SAW" evidence="3">
    <location>
        <begin position="357"/>
        <end position="445"/>
    </location>
</feature>
<name>A0A2I0WXL1_9ASPA</name>
<comment type="similarity">
    <text evidence="3">Belongs to the GRAS family.</text>
</comment>
<feature type="short sequence motif" description="VHIID" evidence="3">
    <location>
        <begin position="179"/>
        <end position="183"/>
    </location>
</feature>
<proteinExistence type="inferred from homology"/>
<keyword evidence="2" id="KW-0804">Transcription</keyword>
<dbReference type="AlphaFoldDB" id="A0A2I0WXL1"/>
<evidence type="ECO:0000313" key="5">
    <source>
        <dbReference type="Proteomes" id="UP000233837"/>
    </source>
</evidence>
<accession>A0A2I0WXL1</accession>
<dbReference type="Proteomes" id="UP000233837">
    <property type="component" value="Unassembled WGS sequence"/>
</dbReference>
<evidence type="ECO:0000256" key="3">
    <source>
        <dbReference type="PROSITE-ProRule" id="PRU01191"/>
    </source>
</evidence>
<evidence type="ECO:0000256" key="1">
    <source>
        <dbReference type="ARBA" id="ARBA00023015"/>
    </source>
</evidence>
<reference evidence="4 5" key="1">
    <citation type="journal article" date="2016" name="Sci. Rep.">
        <title>The Dendrobium catenatum Lindl. genome sequence provides insights into polysaccharide synthase, floral development and adaptive evolution.</title>
        <authorList>
            <person name="Zhang G.Q."/>
            <person name="Xu Q."/>
            <person name="Bian C."/>
            <person name="Tsai W.C."/>
            <person name="Yeh C.M."/>
            <person name="Liu K.W."/>
            <person name="Yoshida K."/>
            <person name="Zhang L.S."/>
            <person name="Chang S.B."/>
            <person name="Chen F."/>
            <person name="Shi Y."/>
            <person name="Su Y.Y."/>
            <person name="Zhang Y.Q."/>
            <person name="Chen L.J."/>
            <person name="Yin Y."/>
            <person name="Lin M."/>
            <person name="Huang H."/>
            <person name="Deng H."/>
            <person name="Wang Z.W."/>
            <person name="Zhu S.L."/>
            <person name="Zhao X."/>
            <person name="Deng C."/>
            <person name="Niu S.C."/>
            <person name="Huang J."/>
            <person name="Wang M."/>
            <person name="Liu G.H."/>
            <person name="Yang H.J."/>
            <person name="Xiao X.J."/>
            <person name="Hsiao Y.Y."/>
            <person name="Wu W.L."/>
            <person name="Chen Y.Y."/>
            <person name="Mitsuda N."/>
            <person name="Ohme-Takagi M."/>
            <person name="Luo Y.B."/>
            <person name="Van de Peer Y."/>
            <person name="Liu Z.J."/>
        </authorList>
    </citation>
    <scope>NUCLEOTIDE SEQUENCE [LARGE SCALE GENOMIC DNA]</scope>
    <source>
        <tissue evidence="4">The whole plant</tissue>
    </source>
</reference>
<evidence type="ECO:0000313" key="4">
    <source>
        <dbReference type="EMBL" id="PKU80396.1"/>
    </source>
</evidence>
<gene>
    <name evidence="4" type="primary">SCR</name>
    <name evidence="4" type="ORF">MA16_Dca019888</name>
</gene>
<dbReference type="PANTHER" id="PTHR31636">
    <property type="entry name" value="OSJNBA0084A10.13 PROTEIN-RELATED"/>
    <property type="match status" value="1"/>
</dbReference>
<dbReference type="InterPro" id="IPR005202">
    <property type="entry name" value="TF_GRAS"/>
</dbReference>
<dbReference type="PROSITE" id="PS50985">
    <property type="entry name" value="GRAS"/>
    <property type="match status" value="1"/>
</dbReference>
<protein>
    <submittedName>
        <fullName evidence="4">Protein SCARECROW</fullName>
    </submittedName>
</protein>